<gene>
    <name evidence="4" type="primary">moeB</name>
</gene>
<dbReference type="PANTHER" id="PTHR10953">
    <property type="entry name" value="UBIQUITIN-ACTIVATING ENZYME E1"/>
    <property type="match status" value="1"/>
</dbReference>
<dbReference type="InterPro" id="IPR036873">
    <property type="entry name" value="Rhodanese-like_dom_sf"/>
</dbReference>
<evidence type="ECO:0000256" key="2">
    <source>
        <dbReference type="SAM" id="Phobius"/>
    </source>
</evidence>
<name>A0A345U826_GRAGA</name>
<evidence type="ECO:0000259" key="3">
    <source>
        <dbReference type="PROSITE" id="PS50206"/>
    </source>
</evidence>
<dbReference type="PANTHER" id="PTHR10953:SF102">
    <property type="entry name" value="ADENYLYLTRANSFERASE AND SULFURTRANSFERASE MOCS3"/>
    <property type="match status" value="1"/>
</dbReference>
<accession>A0A345U826</accession>
<dbReference type="Gene3D" id="3.40.250.10">
    <property type="entry name" value="Rhodanese-like domain"/>
    <property type="match status" value="1"/>
</dbReference>
<dbReference type="InterPro" id="IPR001763">
    <property type="entry name" value="Rhodanese-like_dom"/>
</dbReference>
<sequence length="356" mass="40645">MFYPISTSHLSELEYKRYARHLILDNIGNNGQRRLKAAKILFIGAGGLAACGVIYLAASGIGSLGIVDNDKVAYSNLHRQILYKDKDIGKLKVHVIHDRIKDINSQCSINIYSCIVDENNCRDIIKNYDIVIDTTDNFKSRYLISRSCYLQHKIHIYGAVQAFEGHMSVFNYKGGPLYSDLYPQNLNLHTKTCESLGVLGILTGIIGMLQAVEAIKIILGIGNIFSGDLLVYNLLNTSFKTLKIVSKKNYNLVDGCYKNQFSDFNVINQSNLLFMMNQFGIVLLDVRQPEEFSKCHLSKAINIPLKSIKSRKTISFMRNYFMNKKIVIYCYDNLRSFIASQMLYKYQINHYRFNSK</sequence>
<dbReference type="InterPro" id="IPR045886">
    <property type="entry name" value="ThiF/MoeB/HesA"/>
</dbReference>
<comment type="similarity">
    <text evidence="1">Belongs to the HesA/MoeB/ThiF family.</text>
</comment>
<reference evidence="4" key="1">
    <citation type="submission" date="2018-05" db="EMBL/GenBank/DDBJ databases">
        <title>Organellar genomes of Gracilariaceae.</title>
        <authorList>
            <person name="Iha C."/>
            <person name="Oliveira M.C."/>
        </authorList>
    </citation>
    <scope>NUCLEOTIDE SEQUENCE</scope>
</reference>
<keyword evidence="2" id="KW-0812">Transmembrane</keyword>
<dbReference type="FunFam" id="3.40.50.720:FF:000080">
    <property type="entry name" value="Thiazole biosynthesis adenylyltransferase ThiF"/>
    <property type="match status" value="1"/>
</dbReference>
<dbReference type="InterPro" id="IPR035985">
    <property type="entry name" value="Ubiquitin-activating_enz"/>
</dbReference>
<evidence type="ECO:0000313" key="4">
    <source>
        <dbReference type="EMBL" id="AXI96612.1"/>
    </source>
</evidence>
<dbReference type="SMART" id="SM00450">
    <property type="entry name" value="RHOD"/>
    <property type="match status" value="1"/>
</dbReference>
<feature type="domain" description="Rhodanese" evidence="3">
    <location>
        <begin position="277"/>
        <end position="346"/>
    </location>
</feature>
<keyword evidence="4" id="KW-0934">Plastid</keyword>
<dbReference type="EMBL" id="MH396011">
    <property type="protein sequence ID" value="AXI96612.1"/>
    <property type="molecule type" value="Genomic_DNA"/>
</dbReference>
<dbReference type="GO" id="GO:0008146">
    <property type="term" value="F:sulfotransferase activity"/>
    <property type="evidence" value="ECO:0007669"/>
    <property type="project" value="TreeGrafter"/>
</dbReference>
<dbReference type="CDD" id="cd00757">
    <property type="entry name" value="ThiF_MoeB_HesA_family"/>
    <property type="match status" value="1"/>
</dbReference>
<dbReference type="GO" id="GO:0005829">
    <property type="term" value="C:cytosol"/>
    <property type="evidence" value="ECO:0007669"/>
    <property type="project" value="TreeGrafter"/>
</dbReference>
<keyword evidence="4" id="KW-0150">Chloroplast</keyword>
<keyword evidence="2" id="KW-1133">Transmembrane helix</keyword>
<dbReference type="RefSeq" id="YP_009510939.1">
    <property type="nucleotide sequence ID" value="NC_039141.1"/>
</dbReference>
<dbReference type="GO" id="GO:0004792">
    <property type="term" value="F:thiosulfate-cyanide sulfurtransferase activity"/>
    <property type="evidence" value="ECO:0007669"/>
    <property type="project" value="TreeGrafter"/>
</dbReference>
<dbReference type="GO" id="GO:0016779">
    <property type="term" value="F:nucleotidyltransferase activity"/>
    <property type="evidence" value="ECO:0007669"/>
    <property type="project" value="TreeGrafter"/>
</dbReference>
<organism evidence="4">
    <name type="scientific">Gracilaria gracilis</name>
    <name type="common">Red alga</name>
    <dbReference type="NCBI Taxonomy" id="2777"/>
    <lineage>
        <taxon>Eukaryota</taxon>
        <taxon>Rhodophyta</taxon>
        <taxon>Florideophyceae</taxon>
        <taxon>Rhodymeniophycidae</taxon>
        <taxon>Gracilariales</taxon>
        <taxon>Gracilariaceae</taxon>
        <taxon>Gracilaria</taxon>
    </lineage>
</organism>
<dbReference type="Pfam" id="PF00581">
    <property type="entry name" value="Rhodanese"/>
    <property type="match status" value="1"/>
</dbReference>
<dbReference type="PROSITE" id="PS50206">
    <property type="entry name" value="RHODANESE_3"/>
    <property type="match status" value="1"/>
</dbReference>
<feature type="transmembrane region" description="Helical" evidence="2">
    <location>
        <begin position="40"/>
        <end position="58"/>
    </location>
</feature>
<protein>
    <submittedName>
        <fullName evidence="4">Molybdopterin biosynthesis protein</fullName>
    </submittedName>
</protein>
<proteinExistence type="inferred from homology"/>
<dbReference type="GeneID" id="37623397"/>
<dbReference type="CDD" id="cd00158">
    <property type="entry name" value="RHOD"/>
    <property type="match status" value="1"/>
</dbReference>
<dbReference type="InterPro" id="IPR000594">
    <property type="entry name" value="ThiF_NAD_FAD-bd"/>
</dbReference>
<dbReference type="SUPFAM" id="SSF69572">
    <property type="entry name" value="Activating enzymes of the ubiquitin-like proteins"/>
    <property type="match status" value="1"/>
</dbReference>
<dbReference type="GO" id="GO:0008641">
    <property type="term" value="F:ubiquitin-like modifier activating enzyme activity"/>
    <property type="evidence" value="ECO:0007669"/>
    <property type="project" value="InterPro"/>
</dbReference>
<dbReference type="AlphaFoldDB" id="A0A345U826"/>
<dbReference type="Gene3D" id="3.40.50.720">
    <property type="entry name" value="NAD(P)-binding Rossmann-like Domain"/>
    <property type="match status" value="1"/>
</dbReference>
<evidence type="ECO:0000256" key="1">
    <source>
        <dbReference type="ARBA" id="ARBA00009919"/>
    </source>
</evidence>
<geneLocation type="chloroplast" evidence="4"/>
<dbReference type="Pfam" id="PF00899">
    <property type="entry name" value="ThiF"/>
    <property type="match status" value="1"/>
</dbReference>
<keyword evidence="2" id="KW-0472">Membrane</keyword>